<evidence type="ECO:0000313" key="2">
    <source>
        <dbReference type="Proteomes" id="UP001320706"/>
    </source>
</evidence>
<proteinExistence type="predicted"/>
<reference evidence="1" key="1">
    <citation type="submission" date="2024-02" db="EMBL/GenBank/DDBJ databases">
        <title>Metagenome Assembled Genome of Zalaria obscura JY119.</title>
        <authorList>
            <person name="Vighnesh L."/>
            <person name="Jagadeeshwari U."/>
            <person name="Venkata Ramana C."/>
            <person name="Sasikala C."/>
        </authorList>
    </citation>
    <scope>NUCLEOTIDE SEQUENCE</scope>
    <source>
        <strain evidence="1">JY119</strain>
    </source>
</reference>
<accession>A0ACC3SIH6</accession>
<gene>
    <name evidence="1" type="primary">UTP25</name>
    <name evidence="1" type="ORF">M8818_002177</name>
</gene>
<comment type="caution">
    <text evidence="1">The sequence shown here is derived from an EMBL/GenBank/DDBJ whole genome shotgun (WGS) entry which is preliminary data.</text>
</comment>
<organism evidence="1 2">
    <name type="scientific">Zalaria obscura</name>
    <dbReference type="NCBI Taxonomy" id="2024903"/>
    <lineage>
        <taxon>Eukaryota</taxon>
        <taxon>Fungi</taxon>
        <taxon>Dikarya</taxon>
        <taxon>Ascomycota</taxon>
        <taxon>Pezizomycotina</taxon>
        <taxon>Dothideomycetes</taxon>
        <taxon>Dothideomycetidae</taxon>
        <taxon>Dothideales</taxon>
        <taxon>Zalariaceae</taxon>
        <taxon>Zalaria</taxon>
    </lineage>
</organism>
<keyword evidence="2" id="KW-1185">Reference proteome</keyword>
<dbReference type="Proteomes" id="UP001320706">
    <property type="component" value="Unassembled WGS sequence"/>
</dbReference>
<evidence type="ECO:0000313" key="1">
    <source>
        <dbReference type="EMBL" id="KAK8215167.1"/>
    </source>
</evidence>
<dbReference type="EMBL" id="JAMKPW020000009">
    <property type="protein sequence ID" value="KAK8215167.1"/>
    <property type="molecule type" value="Genomic_DNA"/>
</dbReference>
<sequence>MAPAPRGGRFRGQGGRGRGGGRGGFRGRGGRGRGRGGGGYGREAFQSSRTADNPEEANLGDAPSEDEREEESPEVSEDQASLESEDEGVVVPSVKAYSALLQSFQQPSDPDKRPNKRRKMVQEEVVREDGEDESGSDGEADGAPGSDLDMEDGEQEVEQEEDQEEAVPEEDLDDDEDATDPFELHFANPDDNELSRRLTAVAAGQWQSEKSRVSDAGSLTLTSPAGSEKPVPKRPVKTAKQLKLKKRLEEPAHKLWETISDVGQAVAPYIYNNQDLMYGARTVENASELRSMAALHALNHIFKGRDKVLKNNARLSHADGDADLELRDQGFTRPKVLILLETRQACSKYVDALMDLCEPEQQENKKRFQDQFVQPEDNFGEGKPEDFRELFEGNDDNDFRLGMKFTRKTVKYFSPFYTSDIILASPLGLRRIIEHEDPKKADSDFLSSIELAIVDQADAMLMQNWEHVEFVFSHLNRQPKDAHGCDFSRVRNWYLDDKARYLRQIVVFSAYVTPELNRLYNSSMQNVSGKARFVPDYEGAILDIGLSIKQTFSRYDSPSPISDPDARFKYFTSAVIPSLLRYPKPAEGGHGILVFIPSYLDFVRVRNYFANSTATQNIAFGAISEYTELSDSRRARSHFFTGRHAVMLYTGRAHHFHRYRIRGVKKVVMYALPENPRFYQEIVGGFLGQTIGEGKIDVSETGVRAVFSKWDGLRLERIVGSKRVGGMIREKAGDTFDFI</sequence>
<name>A0ACC3SIH6_9PEZI</name>
<protein>
    <submittedName>
        <fullName evidence="1">rRNA-binding ribosome biosynthesis protein utp25</fullName>
    </submittedName>
</protein>